<sequence>MTNTERWREVFDGGSIEAERESFQRFSEVFQSIQEATRRKAGWSYPQRTLHAKQIAGIEDARLLIDEDAPARFFQGYIQAGKEFGATVRFSNASAAHQPDASPDLRGVALRVATPDGGIHDLLMTSFPVSHARNARQFVEFAMIASSGDRATLPERLVEHFGPAETRRMLENIQQGARKSPGLARERFWSRGAYLWGEAGPVRFNLRPWSDAAAGPVGVEPDDLNADFSARLAQGSVTFKLALQSFVDEEHTPIEDGAVEWREAVTPSIDIATLVIPGRPSLDAEMAARVDGLAFNPWNAPESFRPLGNLNRARGAVYSASAALWRK</sequence>
<reference evidence="3 4" key="1">
    <citation type="submission" date="2019-06" db="EMBL/GenBank/DDBJ databases">
        <title>Genomic Encyclopedia of Type Strains, Phase IV (KMG-V): Genome sequencing to study the core and pangenomes of soil and plant-associated prokaryotes.</title>
        <authorList>
            <person name="Whitman W."/>
        </authorList>
    </citation>
    <scope>NUCLEOTIDE SEQUENCE [LARGE SCALE GENOMIC DNA]</scope>
    <source>
        <strain evidence="3 4">BR 11880</strain>
    </source>
</reference>
<dbReference type="SUPFAM" id="SSF56634">
    <property type="entry name" value="Heme-dependent catalase-like"/>
    <property type="match status" value="1"/>
</dbReference>
<gene>
    <name evidence="3" type="ORF">FBZ89_1317</name>
</gene>
<evidence type="ECO:0000313" key="4">
    <source>
        <dbReference type="Proteomes" id="UP000319859"/>
    </source>
</evidence>
<accession>A0A560EPG4</accession>
<dbReference type="Gene3D" id="2.40.180.10">
    <property type="entry name" value="Catalase core domain"/>
    <property type="match status" value="1"/>
</dbReference>
<protein>
    <recommendedName>
        <fullName evidence="1">catalase</fullName>
        <ecNumber evidence="1">1.11.1.6</ecNumber>
    </recommendedName>
</protein>
<name>A0A560EPG4_9PROT</name>
<dbReference type="InterPro" id="IPR018028">
    <property type="entry name" value="Catalase"/>
</dbReference>
<evidence type="ECO:0000256" key="1">
    <source>
        <dbReference type="ARBA" id="ARBA00012314"/>
    </source>
</evidence>
<dbReference type="PROSITE" id="PS51402">
    <property type="entry name" value="CATALASE_3"/>
    <property type="match status" value="1"/>
</dbReference>
<comment type="caution">
    <text evidence="3">The sequence shown here is derived from an EMBL/GenBank/DDBJ whole genome shotgun (WGS) entry which is preliminary data.</text>
</comment>
<dbReference type="GO" id="GO:0004096">
    <property type="term" value="F:catalase activity"/>
    <property type="evidence" value="ECO:0007669"/>
    <property type="project" value="InterPro"/>
</dbReference>
<organism evidence="3 4">
    <name type="scientific">Nitrospirillum amazonense</name>
    <dbReference type="NCBI Taxonomy" id="28077"/>
    <lineage>
        <taxon>Bacteria</taxon>
        <taxon>Pseudomonadati</taxon>
        <taxon>Pseudomonadota</taxon>
        <taxon>Alphaproteobacteria</taxon>
        <taxon>Rhodospirillales</taxon>
        <taxon>Azospirillaceae</taxon>
        <taxon>Nitrospirillum</taxon>
    </lineage>
</organism>
<dbReference type="GO" id="GO:0006979">
    <property type="term" value="P:response to oxidative stress"/>
    <property type="evidence" value="ECO:0007669"/>
    <property type="project" value="InterPro"/>
</dbReference>
<dbReference type="InterPro" id="IPR011614">
    <property type="entry name" value="Catalase_core"/>
</dbReference>
<dbReference type="AlphaFoldDB" id="A0A560EPG4"/>
<dbReference type="RefSeq" id="WP_186457626.1">
    <property type="nucleotide sequence ID" value="NZ_VITN01000031.1"/>
</dbReference>
<feature type="domain" description="Catalase core" evidence="2">
    <location>
        <begin position="46"/>
        <end position="142"/>
    </location>
</feature>
<dbReference type="GO" id="GO:0020037">
    <property type="term" value="F:heme binding"/>
    <property type="evidence" value="ECO:0007669"/>
    <property type="project" value="InterPro"/>
</dbReference>
<dbReference type="EMBL" id="VITN01000031">
    <property type="protein sequence ID" value="TWB11279.1"/>
    <property type="molecule type" value="Genomic_DNA"/>
</dbReference>
<evidence type="ECO:0000259" key="2">
    <source>
        <dbReference type="Pfam" id="PF00199"/>
    </source>
</evidence>
<evidence type="ECO:0000313" key="3">
    <source>
        <dbReference type="EMBL" id="TWB11279.1"/>
    </source>
</evidence>
<proteinExistence type="predicted"/>
<dbReference type="Pfam" id="PF00199">
    <property type="entry name" value="Catalase"/>
    <property type="match status" value="1"/>
</dbReference>
<dbReference type="InterPro" id="IPR020835">
    <property type="entry name" value="Catalase_sf"/>
</dbReference>
<dbReference type="EC" id="1.11.1.6" evidence="1"/>
<dbReference type="Proteomes" id="UP000319859">
    <property type="component" value="Unassembled WGS sequence"/>
</dbReference>